<proteinExistence type="predicted"/>
<sequence length="593" mass="62786">MARTQCISVIDESIGNQARNNYNSNPPPAPNPQSVSSSAQAIANDWAWFRDEYPDREFWLLQPGRSFPDLLRPTSFINDPLTNTFSVNRDNGSIANRSDWFAICNLQNQPPGAYVALWLDISGSMVLNTVRASYDYFFDRCEAAGINVVLTVSDRGERWSAEHVVDFPPSVTISASPPSVNLGGTPSSSVLTWDVFGDFTSATIDNGIGTVAGPGNITVTPTETTTYTITATGPAGTSTSQVTVTVIVPDPPTITFGGDPISYINPGTSTLNWEVTGILIESVSINQGIGTVGVTGSTTVNPNTSTSYTLTATNPGGTSTAGFTLVVYQPVGVSITASPNPIAAGQTTTLSWSVSGDADTASIDNGIGSVLFNSSTQVSPPVTTTYTLSASGNGGADSDTVTVNVCQTPELSGSFPTQTNFGNDFTVPIEYRYASGGVEIEIEYQSAYGVLDTETRTLTGTTSDDSGASITTNFQSNIPWDTTGDDAGPAVITYTLRALQTDPCSGETTIGPYTVNVNIDLQADNINIPDSLDQIPSADPVESPDRDTVISDPIEITDIDINVEIKASQPIQVRFDNDDPDIESNWKSLRQIT</sequence>
<dbReference type="EMBL" id="MW147367">
    <property type="protein sequence ID" value="QPB08457.1"/>
    <property type="molecule type" value="Genomic_DNA"/>
</dbReference>
<dbReference type="RefSeq" id="YP_010669442.1">
    <property type="nucleotide sequence ID" value="NC_070960.1"/>
</dbReference>
<dbReference type="GeneID" id="77945612"/>
<dbReference type="Proteomes" id="UP000662754">
    <property type="component" value="Segment"/>
</dbReference>
<dbReference type="KEGG" id="vg:77945612"/>
<reference evidence="2" key="1">
    <citation type="submission" date="2020-10" db="EMBL/GenBank/DDBJ databases">
        <title>The Isolation and Genome Sequence of a Novel Cyanophage S-H9-2 from the Yellow Sea, China.</title>
        <authorList>
            <person name="Jiang T."/>
            <person name="Luo L."/>
        </authorList>
    </citation>
    <scope>NUCLEOTIDE SEQUENCE</scope>
</reference>
<keyword evidence="3" id="KW-1185">Reference proteome</keyword>
<accession>A0A873WB36</accession>
<feature type="region of interest" description="Disordered" evidence="1">
    <location>
        <begin position="17"/>
        <end position="36"/>
    </location>
</feature>
<evidence type="ECO:0000313" key="3">
    <source>
        <dbReference type="Proteomes" id="UP000662754"/>
    </source>
</evidence>
<protein>
    <submittedName>
        <fullName evidence="2">Uncharacterized protein</fullName>
    </submittedName>
</protein>
<evidence type="ECO:0000313" key="2">
    <source>
        <dbReference type="EMBL" id="QPB08457.1"/>
    </source>
</evidence>
<organism evidence="2 3">
    <name type="scientific">Synechococcus phage S-H9-2</name>
    <dbReference type="NCBI Taxonomy" id="2783669"/>
    <lineage>
        <taxon>Viruses</taxon>
        <taxon>Duplodnaviria</taxon>
        <taxon>Heunggongvirae</taxon>
        <taxon>Uroviricota</taxon>
        <taxon>Caudoviricetes</taxon>
        <taxon>Pantevenvirales</taxon>
        <taxon>Kyanoviridae</taxon>
        <taxon>Yushanluvirus</taxon>
        <taxon>Yushanluvirus satich</taxon>
    </lineage>
</organism>
<name>A0A873WB36_9CAUD</name>
<evidence type="ECO:0000256" key="1">
    <source>
        <dbReference type="SAM" id="MobiDB-lite"/>
    </source>
</evidence>